<protein>
    <submittedName>
        <fullName evidence="1">tRNA (Adenine(22)-N(1))-methyltransferase TrmK</fullName>
    </submittedName>
</protein>
<dbReference type="InterPro" id="IPR006901">
    <property type="entry name" value="TrmK"/>
</dbReference>
<dbReference type="GO" id="GO:0160105">
    <property type="term" value="F:tRNA (adenine(22)-N1)-methyltransferase activity"/>
    <property type="evidence" value="ECO:0007669"/>
    <property type="project" value="InterPro"/>
</dbReference>
<accession>A0A2U1K5B5</accession>
<dbReference type="AlphaFoldDB" id="A0A2U1K5B5"/>
<dbReference type="EMBL" id="QCZG01000008">
    <property type="protein sequence ID" value="PWA12455.1"/>
    <property type="molecule type" value="Genomic_DNA"/>
</dbReference>
<keyword evidence="1" id="KW-0489">Methyltransferase</keyword>
<dbReference type="OrthoDB" id="5881184at2"/>
<dbReference type="PANTHER" id="PTHR38451">
    <property type="entry name" value="TRNA (ADENINE(22)-N(1))-METHYLTRANSFERASE"/>
    <property type="match status" value="1"/>
</dbReference>
<dbReference type="Gene3D" id="1.10.287.1890">
    <property type="match status" value="1"/>
</dbReference>
<evidence type="ECO:0000313" key="1">
    <source>
        <dbReference type="EMBL" id="PWA12455.1"/>
    </source>
</evidence>
<dbReference type="Gene3D" id="3.40.50.150">
    <property type="entry name" value="Vaccinia Virus protein VP39"/>
    <property type="match status" value="1"/>
</dbReference>
<reference evidence="1 2" key="1">
    <citation type="submission" date="2018-04" db="EMBL/GenBank/DDBJ databases">
        <title>Camelliibacillus theae gen. nov., sp. nov., isolated from Pu'er tea.</title>
        <authorList>
            <person name="Niu L."/>
        </authorList>
    </citation>
    <scope>NUCLEOTIDE SEQUENCE [LARGE SCALE GENOMIC DNA]</scope>
    <source>
        <strain evidence="1 2">T8</strain>
    </source>
</reference>
<dbReference type="PIRSF" id="PIRSF018637">
    <property type="entry name" value="TrmK"/>
    <property type="match status" value="1"/>
</dbReference>
<evidence type="ECO:0000313" key="2">
    <source>
        <dbReference type="Proteomes" id="UP000245998"/>
    </source>
</evidence>
<keyword evidence="2" id="KW-1185">Reference proteome</keyword>
<dbReference type="Proteomes" id="UP000245998">
    <property type="component" value="Unassembled WGS sequence"/>
</dbReference>
<dbReference type="RefSeq" id="WP_116553872.1">
    <property type="nucleotide sequence ID" value="NZ_QCZG01000008.1"/>
</dbReference>
<comment type="caution">
    <text evidence="1">The sequence shown here is derived from an EMBL/GenBank/DDBJ whole genome shotgun (WGS) entry which is preliminary data.</text>
</comment>
<dbReference type="GO" id="GO:0032259">
    <property type="term" value="P:methylation"/>
    <property type="evidence" value="ECO:0007669"/>
    <property type="project" value="UniProtKB-KW"/>
</dbReference>
<organism evidence="1 2">
    <name type="scientific">Pueribacillus theae</name>
    <dbReference type="NCBI Taxonomy" id="2171751"/>
    <lineage>
        <taxon>Bacteria</taxon>
        <taxon>Bacillati</taxon>
        <taxon>Bacillota</taxon>
        <taxon>Bacilli</taxon>
        <taxon>Bacillales</taxon>
        <taxon>Bacillaceae</taxon>
        <taxon>Pueribacillus</taxon>
    </lineage>
</organism>
<dbReference type="PANTHER" id="PTHR38451:SF1">
    <property type="entry name" value="TRNA (ADENINE(22)-N(1))-METHYLTRANSFERASE"/>
    <property type="match status" value="1"/>
</dbReference>
<dbReference type="Pfam" id="PF04816">
    <property type="entry name" value="TrmK"/>
    <property type="match status" value="1"/>
</dbReference>
<dbReference type="InterPro" id="IPR029063">
    <property type="entry name" value="SAM-dependent_MTases_sf"/>
</dbReference>
<dbReference type="SUPFAM" id="SSF53335">
    <property type="entry name" value="S-adenosyl-L-methionine-dependent methyltransferases"/>
    <property type="match status" value="1"/>
</dbReference>
<name>A0A2U1K5B5_9BACI</name>
<sequence>MNEKKLSQRLECVASFLLPGKRLADIGSDHAYLPCYAYLKGVVPFAIAGEVNEGPFLSAKELVNKLGLSDYISVRLGNGLSVVENGEVQQITIAGMGGGLIRSILEKGKTKLNHAERLILQPNVAADNVRRWLYNNHWKLIHEEILEEDKKIYEVLVAEPGKWKVDRENIEKTMMFGPYLLKDKNEAFQKKWQIELEKSEFILANLNNAARSDELARKKNEVFKQIKLIKEVLS</sequence>
<gene>
    <name evidence="1" type="ORF">DCC39_05415</name>
</gene>
<proteinExistence type="predicted"/>
<keyword evidence="1" id="KW-0808">Transferase</keyword>